<comment type="caution">
    <text evidence="2">The sequence shown here is derived from an EMBL/GenBank/DDBJ whole genome shotgun (WGS) entry which is preliminary data.</text>
</comment>
<dbReference type="Proteomes" id="UP000249061">
    <property type="component" value="Unassembled WGS sequence"/>
</dbReference>
<evidence type="ECO:0000313" key="2">
    <source>
        <dbReference type="EMBL" id="PZR15425.1"/>
    </source>
</evidence>
<feature type="compositionally biased region" description="Basic residues" evidence="1">
    <location>
        <begin position="1"/>
        <end position="11"/>
    </location>
</feature>
<accession>A0A2W5TVL2</accession>
<feature type="region of interest" description="Disordered" evidence="1">
    <location>
        <begin position="1"/>
        <end position="26"/>
    </location>
</feature>
<protein>
    <submittedName>
        <fullName evidence="2">Uncharacterized protein</fullName>
    </submittedName>
</protein>
<dbReference type="AlphaFoldDB" id="A0A2W5TVL2"/>
<gene>
    <name evidence="2" type="ORF">DI536_08210</name>
</gene>
<feature type="compositionally biased region" description="Basic and acidic residues" evidence="1">
    <location>
        <begin position="12"/>
        <end position="26"/>
    </location>
</feature>
<proteinExistence type="predicted"/>
<name>A0A2W5TVL2_9BACT</name>
<reference evidence="2 3" key="1">
    <citation type="submission" date="2017-08" db="EMBL/GenBank/DDBJ databases">
        <title>Infants hospitalized years apart are colonized by the same room-sourced microbial strains.</title>
        <authorList>
            <person name="Brooks B."/>
            <person name="Olm M.R."/>
            <person name="Firek B.A."/>
            <person name="Baker R."/>
            <person name="Thomas B.C."/>
            <person name="Morowitz M.J."/>
            <person name="Banfield J.F."/>
        </authorList>
    </citation>
    <scope>NUCLEOTIDE SEQUENCE [LARGE SCALE GENOMIC DNA]</scope>
    <source>
        <strain evidence="2">S2_003_000_R2_14</strain>
    </source>
</reference>
<organism evidence="2 3">
    <name type="scientific">Archangium gephyra</name>
    <dbReference type="NCBI Taxonomy" id="48"/>
    <lineage>
        <taxon>Bacteria</taxon>
        <taxon>Pseudomonadati</taxon>
        <taxon>Myxococcota</taxon>
        <taxon>Myxococcia</taxon>
        <taxon>Myxococcales</taxon>
        <taxon>Cystobacterineae</taxon>
        <taxon>Archangiaceae</taxon>
        <taxon>Archangium</taxon>
    </lineage>
</organism>
<sequence length="141" mass="16065">MSWKKALRRHLNSTEHDRPEHEDAERRSAHVEELRLVMRIIARVFREAHGELLAANRRVMFEFGPELHGLVLDGRRLEVRLVDDDDQSQAIAVRRFGAPPSVLRFRDGALVDEQGTRVLSVDAHFGWLVLDLVSPGASEAL</sequence>
<dbReference type="EMBL" id="QFQP01000005">
    <property type="protein sequence ID" value="PZR15425.1"/>
    <property type="molecule type" value="Genomic_DNA"/>
</dbReference>
<evidence type="ECO:0000313" key="3">
    <source>
        <dbReference type="Proteomes" id="UP000249061"/>
    </source>
</evidence>
<evidence type="ECO:0000256" key="1">
    <source>
        <dbReference type="SAM" id="MobiDB-lite"/>
    </source>
</evidence>